<keyword evidence="1" id="KW-0812">Transmembrane</keyword>
<organism evidence="2 3">
    <name type="scientific">Puccinia graminis f. sp. tritici</name>
    <dbReference type="NCBI Taxonomy" id="56615"/>
    <lineage>
        <taxon>Eukaryota</taxon>
        <taxon>Fungi</taxon>
        <taxon>Dikarya</taxon>
        <taxon>Basidiomycota</taxon>
        <taxon>Pucciniomycotina</taxon>
        <taxon>Pucciniomycetes</taxon>
        <taxon>Pucciniales</taxon>
        <taxon>Pucciniaceae</taxon>
        <taxon>Puccinia</taxon>
    </lineage>
</organism>
<feature type="transmembrane region" description="Helical" evidence="1">
    <location>
        <begin position="48"/>
        <end position="67"/>
    </location>
</feature>
<keyword evidence="1" id="KW-1133">Transmembrane helix</keyword>
<protein>
    <submittedName>
        <fullName evidence="2">Uncharacterized protein</fullName>
    </submittedName>
</protein>
<keyword evidence="1" id="KW-0472">Membrane</keyword>
<feature type="transmembrane region" description="Helical" evidence="1">
    <location>
        <begin position="17"/>
        <end position="36"/>
    </location>
</feature>
<gene>
    <name evidence="2" type="ORF">PGTUg99_030506</name>
</gene>
<evidence type="ECO:0000313" key="2">
    <source>
        <dbReference type="EMBL" id="KAA1129579.1"/>
    </source>
</evidence>
<reference evidence="2 3" key="1">
    <citation type="submission" date="2019-05" db="EMBL/GenBank/DDBJ databases">
        <title>Emergence of the Ug99 lineage of the wheat stem rust pathogen through somatic hybridization.</title>
        <authorList>
            <person name="Li F."/>
            <person name="Upadhyaya N.M."/>
            <person name="Sperschneider J."/>
            <person name="Matny O."/>
            <person name="Nguyen-Phuc H."/>
            <person name="Mago R."/>
            <person name="Raley C."/>
            <person name="Miller M.E."/>
            <person name="Silverstein K.A.T."/>
            <person name="Henningsen E."/>
            <person name="Hirsch C.D."/>
            <person name="Visser B."/>
            <person name="Pretorius Z.A."/>
            <person name="Steffenson B.J."/>
            <person name="Schwessinger B."/>
            <person name="Dodds P.N."/>
            <person name="Figueroa M."/>
        </authorList>
    </citation>
    <scope>NUCLEOTIDE SEQUENCE [LARGE SCALE GENOMIC DNA]</scope>
    <source>
        <strain evidence="2 3">Ug99</strain>
    </source>
</reference>
<name>A0A5B0RWL8_PUCGR</name>
<accession>A0A5B0RWL8</accession>
<evidence type="ECO:0000256" key="1">
    <source>
        <dbReference type="SAM" id="Phobius"/>
    </source>
</evidence>
<proteinExistence type="predicted"/>
<dbReference type="EMBL" id="VDEP01000136">
    <property type="protein sequence ID" value="KAA1129579.1"/>
    <property type="molecule type" value="Genomic_DNA"/>
</dbReference>
<dbReference type="AlphaFoldDB" id="A0A5B0RWL8"/>
<comment type="caution">
    <text evidence="2">The sequence shown here is derived from an EMBL/GenBank/DDBJ whole genome shotgun (WGS) entry which is preliminary data.</text>
</comment>
<evidence type="ECO:0000313" key="3">
    <source>
        <dbReference type="Proteomes" id="UP000325313"/>
    </source>
</evidence>
<dbReference type="Proteomes" id="UP000325313">
    <property type="component" value="Unassembled WGS sequence"/>
</dbReference>
<sequence>MYIAQAPLALSIVHTKVYLSLSLSFFYIIFCDHQVYLSPPDRAAIHQLQIIIIIIIIFFPLTSHFFLLPDYLCTYLPDKSNQPTDDLLQISISHQLLSQASFSVRLLRQIVQL</sequence>